<dbReference type="EMBL" id="JBIUZV010000002">
    <property type="protein sequence ID" value="MFJ3045129.1"/>
    <property type="molecule type" value="Genomic_DNA"/>
</dbReference>
<feature type="transmembrane region" description="Helical" evidence="1">
    <location>
        <begin position="6"/>
        <end position="27"/>
    </location>
</feature>
<gene>
    <name evidence="3" type="ORF">ACIPEN_04770</name>
</gene>
<evidence type="ECO:0000313" key="4">
    <source>
        <dbReference type="Proteomes" id="UP001617427"/>
    </source>
</evidence>
<comment type="caution">
    <text evidence="3">The sequence shown here is derived from an EMBL/GenBank/DDBJ whole genome shotgun (WGS) entry which is preliminary data.</text>
</comment>
<feature type="transmembrane region" description="Helical" evidence="1">
    <location>
        <begin position="66"/>
        <end position="91"/>
    </location>
</feature>
<reference evidence="3 4" key="1">
    <citation type="submission" date="2024-10" db="EMBL/GenBank/DDBJ databases">
        <title>The Natural Products Discovery Center: Release of the First 8490 Sequenced Strains for Exploring Actinobacteria Biosynthetic Diversity.</title>
        <authorList>
            <person name="Kalkreuter E."/>
            <person name="Kautsar S.A."/>
            <person name="Yang D."/>
            <person name="Bader C.D."/>
            <person name="Teijaro C.N."/>
            <person name="Fluegel L."/>
            <person name="Davis C.M."/>
            <person name="Simpson J.R."/>
            <person name="Lauterbach L."/>
            <person name="Steele A.D."/>
            <person name="Gui C."/>
            <person name="Meng S."/>
            <person name="Li G."/>
            <person name="Viehrig K."/>
            <person name="Ye F."/>
            <person name="Su P."/>
            <person name="Kiefer A.F."/>
            <person name="Nichols A."/>
            <person name="Cepeda A.J."/>
            <person name="Yan W."/>
            <person name="Fan B."/>
            <person name="Jiang Y."/>
            <person name="Adhikari A."/>
            <person name="Zheng C.-J."/>
            <person name="Schuster L."/>
            <person name="Cowan T.M."/>
            <person name="Smanski M.J."/>
            <person name="Chevrette M.G."/>
            <person name="De Carvalho L.P.S."/>
            <person name="Shen B."/>
        </authorList>
    </citation>
    <scope>NUCLEOTIDE SEQUENCE [LARGE SCALE GENOMIC DNA]</scope>
    <source>
        <strain evidence="3 4">NPDC087045</strain>
    </source>
</reference>
<dbReference type="InterPro" id="IPR000326">
    <property type="entry name" value="PAP2/HPO"/>
</dbReference>
<protein>
    <submittedName>
        <fullName evidence="3">Phosphatase PAP2 family protein</fullName>
    </submittedName>
</protein>
<dbReference type="RefSeq" id="WP_050466570.1">
    <property type="nucleotide sequence ID" value="NZ_JBIUZV010000002.1"/>
</dbReference>
<keyword evidence="1" id="KW-0812">Transmembrane</keyword>
<evidence type="ECO:0000259" key="2">
    <source>
        <dbReference type="SMART" id="SM00014"/>
    </source>
</evidence>
<dbReference type="SUPFAM" id="SSF48317">
    <property type="entry name" value="Acid phosphatase/Vanadium-dependent haloperoxidase"/>
    <property type="match status" value="1"/>
</dbReference>
<accession>A0ABW8EWA5</accession>
<evidence type="ECO:0000313" key="3">
    <source>
        <dbReference type="EMBL" id="MFJ3045129.1"/>
    </source>
</evidence>
<dbReference type="Proteomes" id="UP001617427">
    <property type="component" value="Unassembled WGS sequence"/>
</dbReference>
<proteinExistence type="predicted"/>
<dbReference type="Gene3D" id="1.20.144.10">
    <property type="entry name" value="Phosphatidic acid phosphatase type 2/haloperoxidase"/>
    <property type="match status" value="1"/>
</dbReference>
<feature type="transmembrane region" description="Helical" evidence="1">
    <location>
        <begin position="98"/>
        <end position="120"/>
    </location>
</feature>
<feature type="domain" description="Phosphatidic acid phosphatase type 2/haloperoxidase" evidence="2">
    <location>
        <begin position="34"/>
        <end position="143"/>
    </location>
</feature>
<organism evidence="3 4">
    <name type="scientific">Herbaspirillum chlorophenolicum</name>
    <dbReference type="NCBI Taxonomy" id="211589"/>
    <lineage>
        <taxon>Bacteria</taxon>
        <taxon>Pseudomonadati</taxon>
        <taxon>Pseudomonadota</taxon>
        <taxon>Betaproteobacteria</taxon>
        <taxon>Burkholderiales</taxon>
        <taxon>Oxalobacteraceae</taxon>
        <taxon>Herbaspirillum</taxon>
    </lineage>
</organism>
<keyword evidence="1" id="KW-1133">Transmembrane helix</keyword>
<keyword evidence="4" id="KW-1185">Reference proteome</keyword>
<dbReference type="Pfam" id="PF01569">
    <property type="entry name" value="PAP2"/>
    <property type="match status" value="1"/>
</dbReference>
<keyword evidence="1" id="KW-0472">Membrane</keyword>
<dbReference type="SMART" id="SM00014">
    <property type="entry name" value="acidPPc"/>
    <property type="match status" value="1"/>
</dbReference>
<evidence type="ECO:0000256" key="1">
    <source>
        <dbReference type="SAM" id="Phobius"/>
    </source>
</evidence>
<name>A0ABW8EWA5_9BURK</name>
<dbReference type="InterPro" id="IPR036938">
    <property type="entry name" value="PAP2/HPO_sf"/>
</dbReference>
<feature type="transmembrane region" description="Helical" evidence="1">
    <location>
        <begin position="39"/>
        <end position="60"/>
    </location>
</feature>
<sequence length="201" mass="21528">MTIWNAVTSLGDSAITVPGAFVLAIWLALNGAWKQAARWLFYFCCAMLLVVISKLLFMGWDIRPPFINFTGISGHTASAAAVYLSAAFLFGRERSPHLPLVLLGIATALVLTVGASRLLLHLHSESEVIAGLMTGAIAAWAFCRSYDVAPGRLSAKWAPAILIAALLLGTGGKPAPTHDLLQEIAMKLSGREQAFIRTEPL</sequence>